<gene>
    <name evidence="2" type="ORF">COLO4_09978</name>
</gene>
<evidence type="ECO:0000256" key="1">
    <source>
        <dbReference type="SAM" id="MobiDB-lite"/>
    </source>
</evidence>
<comment type="caution">
    <text evidence="2">The sequence shown here is derived from an EMBL/GenBank/DDBJ whole genome shotgun (WGS) entry which is preliminary data.</text>
</comment>
<dbReference type="AlphaFoldDB" id="A0A1R3KAE7"/>
<proteinExistence type="predicted"/>
<feature type="compositionally biased region" description="Basic and acidic residues" evidence="1">
    <location>
        <begin position="12"/>
        <end position="21"/>
    </location>
</feature>
<dbReference type="EMBL" id="AWUE01014319">
    <property type="protein sequence ID" value="OMP04070.1"/>
    <property type="molecule type" value="Genomic_DNA"/>
</dbReference>
<protein>
    <submittedName>
        <fullName evidence="2">Uncharacterized protein</fullName>
    </submittedName>
</protein>
<accession>A0A1R3KAE7</accession>
<evidence type="ECO:0000313" key="3">
    <source>
        <dbReference type="Proteomes" id="UP000187203"/>
    </source>
</evidence>
<keyword evidence="3" id="KW-1185">Reference proteome</keyword>
<organism evidence="2 3">
    <name type="scientific">Corchorus olitorius</name>
    <dbReference type="NCBI Taxonomy" id="93759"/>
    <lineage>
        <taxon>Eukaryota</taxon>
        <taxon>Viridiplantae</taxon>
        <taxon>Streptophyta</taxon>
        <taxon>Embryophyta</taxon>
        <taxon>Tracheophyta</taxon>
        <taxon>Spermatophyta</taxon>
        <taxon>Magnoliopsida</taxon>
        <taxon>eudicotyledons</taxon>
        <taxon>Gunneridae</taxon>
        <taxon>Pentapetalae</taxon>
        <taxon>rosids</taxon>
        <taxon>malvids</taxon>
        <taxon>Malvales</taxon>
        <taxon>Malvaceae</taxon>
        <taxon>Grewioideae</taxon>
        <taxon>Apeibeae</taxon>
        <taxon>Corchorus</taxon>
    </lineage>
</organism>
<sequence>MAKQWVSRSKKKEPSKPRDLAFGDGNFYPL</sequence>
<reference evidence="3" key="1">
    <citation type="submission" date="2013-09" db="EMBL/GenBank/DDBJ databases">
        <title>Corchorus olitorius genome sequencing.</title>
        <authorList>
            <person name="Alam M."/>
            <person name="Haque M.S."/>
            <person name="Islam M.S."/>
            <person name="Emdad E.M."/>
            <person name="Islam M.M."/>
            <person name="Ahmed B."/>
            <person name="Halim A."/>
            <person name="Hossen Q.M.M."/>
            <person name="Hossain M.Z."/>
            <person name="Ahmed R."/>
            <person name="Khan M.M."/>
            <person name="Islam R."/>
            <person name="Rashid M.M."/>
            <person name="Khan S.A."/>
            <person name="Rahman M.S."/>
            <person name="Alam M."/>
            <person name="Yahiya A.S."/>
            <person name="Khan M.S."/>
            <person name="Azam M.S."/>
            <person name="Haque T."/>
            <person name="Lashkar M.Z.H."/>
            <person name="Akhand A.I."/>
            <person name="Morshed G."/>
            <person name="Roy S."/>
            <person name="Uddin K.S."/>
            <person name="Rabeya T."/>
            <person name="Hossain A.S."/>
            <person name="Chowdhury A."/>
            <person name="Snigdha A.R."/>
            <person name="Mortoza M.S."/>
            <person name="Matin S.A."/>
            <person name="Hoque S.M.E."/>
            <person name="Islam M.K."/>
            <person name="Roy D.K."/>
            <person name="Haider R."/>
            <person name="Moosa M.M."/>
            <person name="Elias S.M."/>
            <person name="Hasan A.M."/>
            <person name="Jahan S."/>
            <person name="Shafiuddin M."/>
            <person name="Mahmood N."/>
            <person name="Shommy N.S."/>
        </authorList>
    </citation>
    <scope>NUCLEOTIDE SEQUENCE [LARGE SCALE GENOMIC DNA]</scope>
    <source>
        <strain evidence="3">cv. O-4</strain>
    </source>
</reference>
<evidence type="ECO:0000313" key="2">
    <source>
        <dbReference type="EMBL" id="OMP04070.1"/>
    </source>
</evidence>
<feature type="region of interest" description="Disordered" evidence="1">
    <location>
        <begin position="1"/>
        <end position="30"/>
    </location>
</feature>
<name>A0A1R3KAE7_9ROSI</name>
<dbReference type="Proteomes" id="UP000187203">
    <property type="component" value="Unassembled WGS sequence"/>
</dbReference>